<feature type="signal peptide" evidence="1">
    <location>
        <begin position="1"/>
        <end position="21"/>
    </location>
</feature>
<name>A0A518DC05_9BACT</name>
<dbReference type="InterPro" id="IPR046217">
    <property type="entry name" value="DUF6250"/>
</dbReference>
<dbReference type="AlphaFoldDB" id="A0A518DC05"/>
<evidence type="ECO:0000259" key="2">
    <source>
        <dbReference type="Pfam" id="PF19763"/>
    </source>
</evidence>
<keyword evidence="4" id="KW-1185">Reference proteome</keyword>
<dbReference type="KEGG" id="pnd:Pla175_23840"/>
<proteinExistence type="predicted"/>
<evidence type="ECO:0000313" key="4">
    <source>
        <dbReference type="Proteomes" id="UP000317429"/>
    </source>
</evidence>
<feature type="chain" id="PRO_5022112869" description="DUF6250 domain-containing protein" evidence="1">
    <location>
        <begin position="22"/>
        <end position="293"/>
    </location>
</feature>
<protein>
    <recommendedName>
        <fullName evidence="2">DUF6250 domain-containing protein</fullName>
    </recommendedName>
</protein>
<organism evidence="3 4">
    <name type="scientific">Pirellulimonas nuda</name>
    <dbReference type="NCBI Taxonomy" id="2528009"/>
    <lineage>
        <taxon>Bacteria</taxon>
        <taxon>Pseudomonadati</taxon>
        <taxon>Planctomycetota</taxon>
        <taxon>Planctomycetia</taxon>
        <taxon>Pirellulales</taxon>
        <taxon>Lacipirellulaceae</taxon>
        <taxon>Pirellulimonas</taxon>
    </lineage>
</organism>
<evidence type="ECO:0000256" key="1">
    <source>
        <dbReference type="SAM" id="SignalP"/>
    </source>
</evidence>
<dbReference type="OrthoDB" id="262615at2"/>
<dbReference type="Gene3D" id="2.60.120.200">
    <property type="match status" value="1"/>
</dbReference>
<accession>A0A518DC05</accession>
<dbReference type="Proteomes" id="UP000317429">
    <property type="component" value="Chromosome"/>
</dbReference>
<feature type="domain" description="DUF6250" evidence="2">
    <location>
        <begin position="82"/>
        <end position="233"/>
    </location>
</feature>
<reference evidence="3 4" key="1">
    <citation type="submission" date="2019-02" db="EMBL/GenBank/DDBJ databases">
        <title>Deep-cultivation of Planctomycetes and their phenomic and genomic characterization uncovers novel biology.</title>
        <authorList>
            <person name="Wiegand S."/>
            <person name="Jogler M."/>
            <person name="Boedeker C."/>
            <person name="Pinto D."/>
            <person name="Vollmers J."/>
            <person name="Rivas-Marin E."/>
            <person name="Kohn T."/>
            <person name="Peeters S.H."/>
            <person name="Heuer A."/>
            <person name="Rast P."/>
            <person name="Oberbeckmann S."/>
            <person name="Bunk B."/>
            <person name="Jeske O."/>
            <person name="Meyerdierks A."/>
            <person name="Storesund J.E."/>
            <person name="Kallscheuer N."/>
            <person name="Luecker S."/>
            <person name="Lage O.M."/>
            <person name="Pohl T."/>
            <person name="Merkel B.J."/>
            <person name="Hornburger P."/>
            <person name="Mueller R.-W."/>
            <person name="Bruemmer F."/>
            <person name="Labrenz M."/>
            <person name="Spormann A.M."/>
            <person name="Op den Camp H."/>
            <person name="Overmann J."/>
            <person name="Amann R."/>
            <person name="Jetten M.S.M."/>
            <person name="Mascher T."/>
            <person name="Medema M.H."/>
            <person name="Devos D.P."/>
            <person name="Kaster A.-K."/>
            <person name="Ovreas L."/>
            <person name="Rohde M."/>
            <person name="Galperin M.Y."/>
            <person name="Jogler C."/>
        </authorList>
    </citation>
    <scope>NUCLEOTIDE SEQUENCE [LARGE SCALE GENOMIC DNA]</scope>
    <source>
        <strain evidence="3 4">Pla175</strain>
    </source>
</reference>
<sequence precursor="true">MNWAFLLSSFVAFAAAANGFAAESKPEVLGHGVGLFNVGALVAQDDFANLDRWVIQVQERSGFPPVKVTSRNNSLDCLLPGRGCTAWFKQELSTRVAITYDVLCPTPEPAIKGVKPRDINNFWLASDPIDPVDGLFDASRYSGKFSTYDKIHGYYASTGGGSDAAANLTTRMRRYPREVAGKPAEHLALNDKDKNPEYLITPDKVMRVQLVAYDDAIQYIVDGKLVYEVAEGDKVQVEGRDDAGRTTASDAVYNVARFPVYRKGYFGFRMVGTHHIYTNFRVYALEPATPDGN</sequence>
<dbReference type="RefSeq" id="WP_145284664.1">
    <property type="nucleotide sequence ID" value="NZ_CP036291.1"/>
</dbReference>
<keyword evidence="1" id="KW-0732">Signal</keyword>
<gene>
    <name evidence="3" type="ORF">Pla175_23840</name>
</gene>
<evidence type="ECO:0000313" key="3">
    <source>
        <dbReference type="EMBL" id="QDU88999.1"/>
    </source>
</evidence>
<dbReference type="EMBL" id="CP036291">
    <property type="protein sequence ID" value="QDU88999.1"/>
    <property type="molecule type" value="Genomic_DNA"/>
</dbReference>
<dbReference type="Pfam" id="PF19763">
    <property type="entry name" value="DUF6250"/>
    <property type="match status" value="1"/>
</dbReference>